<proteinExistence type="predicted"/>
<dbReference type="SUPFAM" id="SSF56349">
    <property type="entry name" value="DNA breaking-rejoining enzymes"/>
    <property type="match status" value="1"/>
</dbReference>
<accession>A0A2S6G3T1</accession>
<dbReference type="GO" id="GO:0006310">
    <property type="term" value="P:DNA recombination"/>
    <property type="evidence" value="ECO:0007669"/>
    <property type="project" value="UniProtKB-KW"/>
</dbReference>
<reference evidence="2 5" key="1">
    <citation type="submission" date="2018-02" db="EMBL/GenBank/DDBJ databases">
        <title>Deep subsurface shale carbon reservoir microbial communities from Ohio and West Virginia, USA.</title>
        <authorList>
            <person name="Wrighton K."/>
        </authorList>
    </citation>
    <scope>NUCLEOTIDE SEQUENCE [LARGE SCALE GENOMIC DNA]</scope>
    <source>
        <strain evidence="2 5">UTICA-S1B6</strain>
    </source>
</reference>
<dbReference type="EMBL" id="PTIT01000025">
    <property type="protein sequence ID" value="PPK50486.1"/>
    <property type="molecule type" value="Genomic_DNA"/>
</dbReference>
<protein>
    <submittedName>
        <fullName evidence="3">Uncharacterized protein</fullName>
    </submittedName>
</protein>
<reference evidence="3 4" key="2">
    <citation type="submission" date="2018-02" db="EMBL/GenBank/DDBJ databases">
        <title>Subsurface microbial communities from deep shales in Ohio and West Virginia, USA.</title>
        <authorList>
            <person name="Wrighton K."/>
        </authorList>
    </citation>
    <scope>NUCLEOTIDE SEQUENCE [LARGE SCALE GENOMIC DNA]</scope>
    <source>
        <strain evidence="3 4">UTICA-S1B9</strain>
    </source>
</reference>
<dbReference type="Gene3D" id="1.10.443.10">
    <property type="entry name" value="Intergrase catalytic core"/>
    <property type="match status" value="1"/>
</dbReference>
<dbReference type="GO" id="GO:0015074">
    <property type="term" value="P:DNA integration"/>
    <property type="evidence" value="ECO:0007669"/>
    <property type="project" value="InterPro"/>
</dbReference>
<dbReference type="RefSeq" id="WP_104417020.1">
    <property type="nucleotide sequence ID" value="NZ_PTIT01000025.1"/>
</dbReference>
<gene>
    <name evidence="3" type="ORF">B0H24_102546</name>
    <name evidence="2" type="ORF">BY455_12546</name>
</gene>
<dbReference type="AlphaFoldDB" id="A0A2S6G3T1"/>
<dbReference type="InterPro" id="IPR013762">
    <property type="entry name" value="Integrase-like_cat_sf"/>
</dbReference>
<evidence type="ECO:0000313" key="2">
    <source>
        <dbReference type="EMBL" id="PPK50486.1"/>
    </source>
</evidence>
<keyword evidence="5" id="KW-1185">Reference proteome</keyword>
<comment type="caution">
    <text evidence="3">The sequence shown here is derived from an EMBL/GenBank/DDBJ whole genome shotgun (WGS) entry which is preliminary data.</text>
</comment>
<dbReference type="EMBL" id="PTIU01000025">
    <property type="protein sequence ID" value="PPK53768.1"/>
    <property type="molecule type" value="Genomic_DNA"/>
</dbReference>
<dbReference type="Proteomes" id="UP000239648">
    <property type="component" value="Unassembled WGS sequence"/>
</dbReference>
<dbReference type="Proteomes" id="UP000239446">
    <property type="component" value="Unassembled WGS sequence"/>
</dbReference>
<organism evidence="3 4">
    <name type="scientific">Marinobacter persicus</name>
    <dbReference type="NCBI Taxonomy" id="930118"/>
    <lineage>
        <taxon>Bacteria</taxon>
        <taxon>Pseudomonadati</taxon>
        <taxon>Pseudomonadota</taxon>
        <taxon>Gammaproteobacteria</taxon>
        <taxon>Pseudomonadales</taxon>
        <taxon>Marinobacteraceae</taxon>
        <taxon>Marinobacter</taxon>
    </lineage>
</organism>
<evidence type="ECO:0000313" key="4">
    <source>
        <dbReference type="Proteomes" id="UP000239446"/>
    </source>
</evidence>
<evidence type="ECO:0000313" key="5">
    <source>
        <dbReference type="Proteomes" id="UP000239648"/>
    </source>
</evidence>
<dbReference type="InterPro" id="IPR011010">
    <property type="entry name" value="DNA_brk_join_enz"/>
</dbReference>
<dbReference type="OrthoDB" id="5614256at2"/>
<evidence type="ECO:0000256" key="1">
    <source>
        <dbReference type="ARBA" id="ARBA00023172"/>
    </source>
</evidence>
<evidence type="ECO:0000313" key="3">
    <source>
        <dbReference type="EMBL" id="PPK53768.1"/>
    </source>
</evidence>
<sequence length="790" mass="90527">MPSIFQDFVDLPVAEQFERLVIPREDWKGINYVQRALERILPAFVEQGYEFVAAENLASICRDGRMGEYLEKKSASDAGGFQTVYPQHGGLYALGKDELFEPQRIALAVFVMACVEQWRHSLKDKNDPAASKDFNKRHVVVWRAIRKISGPALHYLPSLDQPVDRIHDDVEEAMQGLDERKLADHGAQKNYLGYLRLFLESYLGWRKYEPRSQSKQIEKDSAEQWLLEKKIPVEKRDPDSEIISGASEIRQIEFRRSVEALRSSDHFKDGIAPEELSDSPSFHQAVTPIHTKRGGSLTQSVRTQVSRQMHRRRLAQLLPERWEVLNDDELRKLGILLLDDGRHFEPTTILALSLMLLTGRELDEVLKARVGNNQCQLPERPPSSGVYVLAESGEWHTGIKKPDDRRLRKGKYKPALELHYQSITLPFPPVIWERIKALVRKRASSAKKQCASLFRKAETASVRSEVKAIIAEINSRRRARLTQFRIAYQLTEELHQKGGDLIEACLVTNREPPSGPSAAIYYHHTCRQRLVERYVEVTSRWQTLWCPNEPVKNQQITLPIDGNVGSDLVIQESLVRQSFKGLREQAKLDYARQGQAGGLRSLHNAIMNYLVMMIYWMTGYRAVQDPIARASDFNLKRRILFITDKTGEGASHARMVPLCQVLADQLSIYKKHAANVRARLSVLDRERQPTFLFYLDEDLNEVQVRPKTISNYLWAYSLPLNFSRHWLRGSLREQGVPGAYVNAFMGHWGIGQEPWGKHSSIDPLDYCDVVGSAMDKLSQRLGLETITEVY</sequence>
<keyword evidence="1" id="KW-0233">DNA recombination</keyword>
<name>A0A2S6G3T1_9GAMM</name>
<dbReference type="GO" id="GO:0003677">
    <property type="term" value="F:DNA binding"/>
    <property type="evidence" value="ECO:0007669"/>
    <property type="project" value="InterPro"/>
</dbReference>